<evidence type="ECO:0000256" key="3">
    <source>
        <dbReference type="ARBA" id="ARBA00024226"/>
    </source>
</evidence>
<dbReference type="InterPro" id="IPR016162">
    <property type="entry name" value="Ald_DH_N"/>
</dbReference>
<dbReference type="EMBL" id="JAFJYH010000156">
    <property type="protein sequence ID" value="KAG4417413.1"/>
    <property type="molecule type" value="Genomic_DNA"/>
</dbReference>
<dbReference type="PANTHER" id="PTHR11699">
    <property type="entry name" value="ALDEHYDE DEHYDROGENASE-RELATED"/>
    <property type="match status" value="1"/>
</dbReference>
<comment type="catalytic activity">
    <reaction evidence="4">
        <text>an aldehyde + NAD(+) + H2O = a carboxylate + NADH + 2 H(+)</text>
        <dbReference type="Rhea" id="RHEA:16185"/>
        <dbReference type="ChEBI" id="CHEBI:15377"/>
        <dbReference type="ChEBI" id="CHEBI:15378"/>
        <dbReference type="ChEBI" id="CHEBI:17478"/>
        <dbReference type="ChEBI" id="CHEBI:29067"/>
        <dbReference type="ChEBI" id="CHEBI:57540"/>
        <dbReference type="ChEBI" id="CHEBI:57945"/>
        <dbReference type="EC" id="1.2.1.3"/>
    </reaction>
</comment>
<dbReference type="GO" id="GO:0004029">
    <property type="term" value="F:aldehyde dehydrogenase (NAD+) activity"/>
    <property type="evidence" value="ECO:0007669"/>
    <property type="project" value="UniProtKB-EC"/>
</dbReference>
<evidence type="ECO:0000256" key="6">
    <source>
        <dbReference type="RuleBase" id="RU003345"/>
    </source>
</evidence>
<evidence type="ECO:0000313" key="9">
    <source>
        <dbReference type="Proteomes" id="UP000664132"/>
    </source>
</evidence>
<gene>
    <name evidence="8" type="ORF">IFR04_009482</name>
</gene>
<dbReference type="SUPFAM" id="SSF53720">
    <property type="entry name" value="ALDH-like"/>
    <property type="match status" value="1"/>
</dbReference>
<comment type="caution">
    <text evidence="8">The sequence shown here is derived from an EMBL/GenBank/DDBJ whole genome shotgun (WGS) entry which is preliminary data.</text>
</comment>
<dbReference type="InterPro" id="IPR016161">
    <property type="entry name" value="Ald_DH/histidinol_DH"/>
</dbReference>
<dbReference type="InterPro" id="IPR015590">
    <property type="entry name" value="Aldehyde_DH_dom"/>
</dbReference>
<dbReference type="Gene3D" id="3.40.309.10">
    <property type="entry name" value="Aldehyde Dehydrogenase, Chain A, domain 2"/>
    <property type="match status" value="1"/>
</dbReference>
<feature type="active site" evidence="5">
    <location>
        <position position="252"/>
    </location>
</feature>
<evidence type="ECO:0000256" key="2">
    <source>
        <dbReference type="ARBA" id="ARBA00023002"/>
    </source>
</evidence>
<dbReference type="OrthoDB" id="310895at2759"/>
<dbReference type="FunFam" id="3.40.309.10:FF:000009">
    <property type="entry name" value="Aldehyde dehydrogenase A"/>
    <property type="match status" value="1"/>
</dbReference>
<dbReference type="InterPro" id="IPR016163">
    <property type="entry name" value="Ald_DH_C"/>
</dbReference>
<organism evidence="8 9">
    <name type="scientific">Cadophora malorum</name>
    <dbReference type="NCBI Taxonomy" id="108018"/>
    <lineage>
        <taxon>Eukaryota</taxon>
        <taxon>Fungi</taxon>
        <taxon>Dikarya</taxon>
        <taxon>Ascomycota</taxon>
        <taxon>Pezizomycotina</taxon>
        <taxon>Leotiomycetes</taxon>
        <taxon>Helotiales</taxon>
        <taxon>Ploettnerulaceae</taxon>
        <taxon>Cadophora</taxon>
    </lineage>
</organism>
<keyword evidence="2 6" id="KW-0560">Oxidoreductase</keyword>
<keyword evidence="9" id="KW-1185">Reference proteome</keyword>
<accession>A0A8H7TEM5</accession>
<evidence type="ECO:0000256" key="5">
    <source>
        <dbReference type="PROSITE-ProRule" id="PRU10007"/>
    </source>
</evidence>
<dbReference type="Gene3D" id="3.40.605.10">
    <property type="entry name" value="Aldehyde Dehydrogenase, Chain A, domain 1"/>
    <property type="match status" value="1"/>
</dbReference>
<feature type="domain" description="Aldehyde dehydrogenase" evidence="7">
    <location>
        <begin position="26"/>
        <end position="474"/>
    </location>
</feature>
<evidence type="ECO:0000313" key="8">
    <source>
        <dbReference type="EMBL" id="KAG4417413.1"/>
    </source>
</evidence>
<protein>
    <recommendedName>
        <fullName evidence="3">aldehyde dehydrogenase (NAD(+))</fullName>
        <ecNumber evidence="3">1.2.1.3</ecNumber>
    </recommendedName>
</protein>
<evidence type="ECO:0000256" key="1">
    <source>
        <dbReference type="ARBA" id="ARBA00009986"/>
    </source>
</evidence>
<evidence type="ECO:0000256" key="4">
    <source>
        <dbReference type="ARBA" id="ARBA00049194"/>
    </source>
</evidence>
<dbReference type="FunFam" id="3.40.605.10:FF:000007">
    <property type="entry name" value="NAD/NADP-dependent betaine aldehyde dehydrogenase"/>
    <property type="match status" value="1"/>
</dbReference>
<sequence>MGDASGQQLEFEKFKNIVGDGLRDASKHHNGINPSDKSPLWDVPIATEADLNDAVKTAQNAFTSWSRTTWESRATALAHMRDELAKHREEMGKLLLLEAGKPIQFALGEVDASVHTLDFHTKQPTPTDEVLQEDADLKLTMRYVPLGVSGAICPWNFPLVLAMGKIAAALLTGNCMIVKPSPFTPYSTLKFIEMSQQFLPPGVLQGLNGDDKLGPWMTEHPGIEKISFTGSTATGKRVLMSSAKTLKRVTLELGGNSACIVCPDVDIQKVAPLVALGAFYNSSQICVASKRLYVHKDIYDEMQKALVGVIQSWKVGPTSESGLMLGPVQNEMQYKIVKTFFEDCAVNGYDFAMGGKMGDGSGFVIQPAIVDNPPHDSKIVKEEPFGPIVPMMPWSDEEELLTRVNDTRTGLGGSVYCADIDRANRIASQIEAGTVWINSFERPLAEAFFSGHKESGLGGELGKHGLFSYMNAQVIHLYKTDVAKSAKL</sequence>
<reference evidence="8" key="1">
    <citation type="submission" date="2021-02" db="EMBL/GenBank/DDBJ databases">
        <title>Genome sequence Cadophora malorum strain M34.</title>
        <authorList>
            <person name="Stefanovic E."/>
            <person name="Vu D."/>
            <person name="Scully C."/>
            <person name="Dijksterhuis J."/>
            <person name="Roader J."/>
            <person name="Houbraken J."/>
        </authorList>
    </citation>
    <scope>NUCLEOTIDE SEQUENCE</scope>
    <source>
        <strain evidence="8">M34</strain>
    </source>
</reference>
<dbReference type="CDD" id="cd07106">
    <property type="entry name" value="ALDH_AldA-AAD23400"/>
    <property type="match status" value="1"/>
</dbReference>
<evidence type="ECO:0000259" key="7">
    <source>
        <dbReference type="Pfam" id="PF00171"/>
    </source>
</evidence>
<dbReference type="InterPro" id="IPR044086">
    <property type="entry name" value="LUC3-like"/>
</dbReference>
<dbReference type="Pfam" id="PF00171">
    <property type="entry name" value="Aldedh"/>
    <property type="match status" value="1"/>
</dbReference>
<comment type="similarity">
    <text evidence="1 6">Belongs to the aldehyde dehydrogenase family.</text>
</comment>
<dbReference type="Proteomes" id="UP000664132">
    <property type="component" value="Unassembled WGS sequence"/>
</dbReference>
<dbReference type="PROSITE" id="PS00687">
    <property type="entry name" value="ALDEHYDE_DEHYDR_GLU"/>
    <property type="match status" value="1"/>
</dbReference>
<dbReference type="EC" id="1.2.1.3" evidence="3"/>
<proteinExistence type="inferred from homology"/>
<dbReference type="AlphaFoldDB" id="A0A8H7TEM5"/>
<name>A0A8H7TEM5_9HELO</name>
<dbReference type="InterPro" id="IPR029510">
    <property type="entry name" value="Ald_DH_CS_GLU"/>
</dbReference>